<organism evidence="1 2">
    <name type="scientific">Carnobacterium maltaromaticum LMA28</name>
    <dbReference type="NCBI Taxonomy" id="1234679"/>
    <lineage>
        <taxon>Bacteria</taxon>
        <taxon>Bacillati</taxon>
        <taxon>Bacillota</taxon>
        <taxon>Bacilli</taxon>
        <taxon>Lactobacillales</taxon>
        <taxon>Carnobacteriaceae</taxon>
        <taxon>Carnobacterium</taxon>
    </lineage>
</organism>
<dbReference type="STRING" id="1234679.BN424_3383"/>
<evidence type="ECO:0000313" key="1">
    <source>
        <dbReference type="EMBL" id="CCO12804.2"/>
    </source>
</evidence>
<dbReference type="Proteomes" id="UP000000212">
    <property type="component" value="Chromosome"/>
</dbReference>
<dbReference type="KEGG" id="cml:BN424_3383"/>
<name>K8E7C1_CARML</name>
<sequence>MDNRDNWKQFNFDVIELLIRVFDYTVGEIQKDSEEFVYKNFFKTKDTVENLTRQCIYGYDAQLKIAKQDLVEQFEKIFNEK</sequence>
<reference evidence="2" key="1">
    <citation type="journal article" date="2013" name="Genome Announc.">
        <title>Complete Chromosome Sequence of Carnobacterium maltaromaticum LMA 28.</title>
        <authorList>
            <person name="Cailliez-Grimal C."/>
            <person name="Chaillou S."/>
            <person name="Anba-Mondoloni J."/>
            <person name="Loux V."/>
            <person name="Afzal M.I."/>
            <person name="Rahman A."/>
            <person name="Kergourlay G."/>
            <person name="Champomier-Verges M.C."/>
            <person name="Zagorec M."/>
            <person name="Dalgaard P."/>
            <person name="Leisner J.J."/>
            <person name="Prevost H."/>
            <person name="Revol-Junelles A.M."/>
            <person name="Borges F."/>
        </authorList>
    </citation>
    <scope>NUCLEOTIDE SEQUENCE</scope>
    <source>
        <strain evidence="2">LMA28</strain>
    </source>
</reference>
<gene>
    <name evidence="1" type="ORF">BN424_3383</name>
</gene>
<accession>K8E7C1</accession>
<proteinExistence type="predicted"/>
<keyword evidence="2" id="KW-1185">Reference proteome</keyword>
<protein>
    <submittedName>
        <fullName evidence="1">Uncharacterized protein</fullName>
    </submittedName>
</protein>
<dbReference type="HOGENOM" id="CLU_2567553_0_0_9"/>
<dbReference type="EMBL" id="HE999757">
    <property type="protein sequence ID" value="CCO12804.2"/>
    <property type="molecule type" value="Genomic_DNA"/>
</dbReference>
<dbReference type="AlphaFoldDB" id="K8E7C1"/>
<evidence type="ECO:0000313" key="2">
    <source>
        <dbReference type="Proteomes" id="UP000000212"/>
    </source>
</evidence>